<evidence type="ECO:0000313" key="2">
    <source>
        <dbReference type="EMBL" id="QDS69822.1"/>
    </source>
</evidence>
<protein>
    <submittedName>
        <fullName evidence="2">Uncharacterized protein</fullName>
    </submittedName>
</protein>
<evidence type="ECO:0000313" key="3">
    <source>
        <dbReference type="Proteomes" id="UP000316270"/>
    </source>
</evidence>
<feature type="compositionally biased region" description="Polar residues" evidence="1">
    <location>
        <begin position="62"/>
        <end position="72"/>
    </location>
</feature>
<reference evidence="2 3" key="1">
    <citation type="submission" date="2019-07" db="EMBL/GenBank/DDBJ databases">
        <title>Finished genome of Venturia effusa.</title>
        <authorList>
            <person name="Young C.A."/>
            <person name="Cox M.P."/>
            <person name="Ganley A.R.D."/>
            <person name="David W.J."/>
        </authorList>
    </citation>
    <scope>NUCLEOTIDE SEQUENCE [LARGE SCALE GENOMIC DNA]</scope>
    <source>
        <strain evidence="3">albino</strain>
    </source>
</reference>
<sequence length="206" mass="23135">MVCLLWPFWLIYAACCPNFHSRHDVPVDRDDPSSDEGFVRDQELEYHPALKDGSMSYGRIMTNRSSRNTGKFTKNRISEASRGVRSMNPRSSRRGLSASHHHHHHHHHIGSLWTKKHSNPEDGITFTHESFSVRPPLMPLPPLYRVASQDSGVAITSNADASAVLVDTTASRSISKLHSTAKCACRGDLWRHEFDKNGKPFVKLGG</sequence>
<evidence type="ECO:0000256" key="1">
    <source>
        <dbReference type="SAM" id="MobiDB-lite"/>
    </source>
</evidence>
<dbReference type="AlphaFoldDB" id="A0A517L2H6"/>
<feature type="region of interest" description="Disordered" evidence="1">
    <location>
        <begin position="62"/>
        <end position="116"/>
    </location>
</feature>
<proteinExistence type="predicted"/>
<organism evidence="2 3">
    <name type="scientific">Venturia effusa</name>
    <dbReference type="NCBI Taxonomy" id="50376"/>
    <lineage>
        <taxon>Eukaryota</taxon>
        <taxon>Fungi</taxon>
        <taxon>Dikarya</taxon>
        <taxon>Ascomycota</taxon>
        <taxon>Pezizomycotina</taxon>
        <taxon>Dothideomycetes</taxon>
        <taxon>Pleosporomycetidae</taxon>
        <taxon>Venturiales</taxon>
        <taxon>Venturiaceae</taxon>
        <taxon>Venturia</taxon>
    </lineage>
</organism>
<gene>
    <name evidence="2" type="ORF">FKW77_010525</name>
</gene>
<accession>A0A517L2H6</accession>
<name>A0A517L2H6_9PEZI</name>
<dbReference type="EMBL" id="CP042187">
    <property type="protein sequence ID" value="QDS69822.1"/>
    <property type="molecule type" value="Genomic_DNA"/>
</dbReference>
<feature type="compositionally biased region" description="Basic residues" evidence="1">
    <location>
        <begin position="99"/>
        <end position="116"/>
    </location>
</feature>
<dbReference type="Proteomes" id="UP000316270">
    <property type="component" value="Chromosome 3"/>
</dbReference>
<keyword evidence="3" id="KW-1185">Reference proteome</keyword>